<feature type="signal peptide" evidence="2">
    <location>
        <begin position="1"/>
        <end position="21"/>
    </location>
</feature>
<dbReference type="SMART" id="SM00564">
    <property type="entry name" value="PQQ"/>
    <property type="match status" value="8"/>
</dbReference>
<protein>
    <submittedName>
        <fullName evidence="5">Uncharacterized protein</fullName>
    </submittedName>
</protein>
<dbReference type="InterPro" id="IPR059226">
    <property type="entry name" value="Choice_anch_Q_dom"/>
</dbReference>
<organism evidence="5 6">
    <name type="scientific">Candidatus Magnetoglobus multicellularis str. Araruama</name>
    <dbReference type="NCBI Taxonomy" id="890399"/>
    <lineage>
        <taxon>Bacteria</taxon>
        <taxon>Pseudomonadati</taxon>
        <taxon>Thermodesulfobacteriota</taxon>
        <taxon>Desulfobacteria</taxon>
        <taxon>Desulfobacterales</taxon>
        <taxon>Desulfobacteraceae</taxon>
        <taxon>Candidatus Magnetoglobus</taxon>
    </lineage>
</organism>
<evidence type="ECO:0000313" key="6">
    <source>
        <dbReference type="Proteomes" id="UP000189670"/>
    </source>
</evidence>
<dbReference type="Pfam" id="PF13205">
    <property type="entry name" value="Big_5"/>
    <property type="match status" value="1"/>
</dbReference>
<dbReference type="InterPro" id="IPR015943">
    <property type="entry name" value="WD40/YVTN_repeat-like_dom_sf"/>
</dbReference>
<feature type="chain" id="PRO_5010741299" evidence="2">
    <location>
        <begin position="22"/>
        <end position="1111"/>
    </location>
</feature>
<dbReference type="Gene3D" id="2.160.20.10">
    <property type="entry name" value="Single-stranded right-handed beta-helix, Pectin lyase-like"/>
    <property type="match status" value="1"/>
</dbReference>
<dbReference type="AlphaFoldDB" id="A0A1V1PDS0"/>
<dbReference type="Pfam" id="PF13360">
    <property type="entry name" value="PQQ_2"/>
    <property type="match status" value="2"/>
</dbReference>
<evidence type="ECO:0000259" key="3">
    <source>
        <dbReference type="Pfam" id="PF13205"/>
    </source>
</evidence>
<proteinExistence type="predicted"/>
<evidence type="ECO:0000256" key="1">
    <source>
        <dbReference type="ARBA" id="ARBA00022729"/>
    </source>
</evidence>
<dbReference type="PANTHER" id="PTHR44394:SF1">
    <property type="entry name" value="BETA-ALANINE-ACTIVATING ENZYME"/>
    <property type="match status" value="1"/>
</dbReference>
<dbReference type="SMART" id="SM00710">
    <property type="entry name" value="PbH1"/>
    <property type="match status" value="7"/>
</dbReference>
<dbReference type="Gene3D" id="2.40.10.480">
    <property type="match status" value="1"/>
</dbReference>
<evidence type="ECO:0000313" key="5">
    <source>
        <dbReference type="EMBL" id="ETR73052.1"/>
    </source>
</evidence>
<reference evidence="6" key="1">
    <citation type="submission" date="2012-11" db="EMBL/GenBank/DDBJ databases">
        <authorList>
            <person name="Lucero-Rivera Y.E."/>
            <person name="Tovar-Ramirez D."/>
        </authorList>
    </citation>
    <scope>NUCLEOTIDE SEQUENCE [LARGE SCALE GENOMIC DNA]</scope>
    <source>
        <strain evidence="6">Araruama</strain>
    </source>
</reference>
<evidence type="ECO:0000259" key="4">
    <source>
        <dbReference type="Pfam" id="PF13360"/>
    </source>
</evidence>
<dbReference type="InterPro" id="IPR012334">
    <property type="entry name" value="Pectin_lyas_fold"/>
</dbReference>
<dbReference type="Gene3D" id="2.130.10.10">
    <property type="entry name" value="YVTN repeat-like/Quinoprotein amine dehydrogenase"/>
    <property type="match status" value="2"/>
</dbReference>
<dbReference type="EMBL" id="ATBP01000092">
    <property type="protein sequence ID" value="ETR73052.1"/>
    <property type="molecule type" value="Genomic_DNA"/>
</dbReference>
<dbReference type="SUPFAM" id="SSF50998">
    <property type="entry name" value="Quinoprotein alcohol dehydrogenase-like"/>
    <property type="match status" value="2"/>
</dbReference>
<dbReference type="PANTHER" id="PTHR44394">
    <property type="entry name" value="BETA-ALANINE-ACTIVATING ENZYME"/>
    <property type="match status" value="1"/>
</dbReference>
<feature type="domain" description="SbsA Ig-like" evidence="3">
    <location>
        <begin position="974"/>
        <end position="1084"/>
    </location>
</feature>
<keyword evidence="1 2" id="KW-0732">Signal</keyword>
<name>A0A1V1PDS0_9BACT</name>
<dbReference type="NCBIfam" id="NF041518">
    <property type="entry name" value="choice_anch_Q"/>
    <property type="match status" value="1"/>
</dbReference>
<dbReference type="InterPro" id="IPR018391">
    <property type="entry name" value="PQQ_b-propeller_rpt"/>
</dbReference>
<sequence length="1111" mass="122314">MKIIPSLLCIYILFLPVCLTAKTIHVPSDYATISDAVTDAMDGDTIMLADGTHMCTQTIQFKGINLKANEHGGGCTIVFQGDGQFRFEDLDSDKVQTNAEFMHLTFKGATNQAIYCHKASPEFTSCTFTNNGNDNIDGGAVYCKEARPFFNQCIFQHNQAKNGGALYLDENANATFNECHVYSNTAKLDGGGIYIIKASPAFFISDIDSNSANEGGGVYINESNPSFGRCIIKNNTASSNGGGGVIYKSTQIAADHCFVYNNNCLNGNGGGLCLIQTQSLSLENFIIYDNHSKKGGGLYLDNDTNPVIQKCKIYRNTAAEEGGAIYLNNATAPNLINLLVAENTAIDAGGAYFESCLSAEIIFCTFGRNKSTNTLSTGIVYFYESKASIVNSILWNPTINALENEEIKALNCENPIVEFSDIEIEPYTNNHHPYNNESNINRNPLFENVSNPDNNRYFHLEDLNEKRQTSPCINTGKQDDNLPEEDCNGIKRKGQGDSYDMGAFEYIAGGADLSANPEYGRDPLIVNLICKANPSNDYKSYTFTMNFGDGSNIQENSHGDFTHEYRGGLFHPKCTIILKQQPTIYSTPDPITINVASFEWRFDTGGVIESSPAIGHDGTIFVGSDTGAMFAIHPDGTQKWQFQTGGRTTSSPAVYSNNVIFGSEDHHVYNVNVESGLEKWRFPTHGPVYSSPAIDKSGNIYIGSCDHNLYAITPDGRRKWSFFTNGHIISSPSIVYFTNRYGVLLSTVYVGSHDNHMYALDMETGQLQWSINVGGDVLGTPAISNDRTIFVAGCITLGEVQLHNLYALNPDGTIKWKFEMRRGAYASPVLFSDTIKSKTVGMVILGSYDNSLYGLSYSGEEEWAFPTRSDSRVRAGDILSTAAVGSSGTIYFGSENHSIYAIDHEKGRVRWSYKTDGPIYSSPVIDNNVLYVGSFDHCLYAIRANDQLLSDSSPWPVFHQNTAHHSCMTIDEKTMPPTILHTYPSHNETDVAANVPITLTVTFSKIMDESSIDIAFESAMDVQTLPGNKITYSYPFINEQPVTVASFQPISPTLEFDTRYKVKISSTAIDQYGEKLQGDWTWIFYSEPEDKGSGDPSGMRGCFIGTMRKND</sequence>
<feature type="domain" description="Pyrrolo-quinoline quinone repeat" evidence="4">
    <location>
        <begin position="600"/>
        <end position="721"/>
    </location>
</feature>
<dbReference type="InterPro" id="IPR006626">
    <property type="entry name" value="PbH1"/>
</dbReference>
<dbReference type="GO" id="GO:0043041">
    <property type="term" value="P:amino acid activation for nonribosomal peptide biosynthetic process"/>
    <property type="evidence" value="ECO:0007669"/>
    <property type="project" value="TreeGrafter"/>
</dbReference>
<dbReference type="InterPro" id="IPR052091">
    <property type="entry name" value="Beta-ala_Activ/Resist"/>
</dbReference>
<dbReference type="Proteomes" id="UP000189670">
    <property type="component" value="Unassembled WGS sequence"/>
</dbReference>
<dbReference type="SUPFAM" id="SSF51126">
    <property type="entry name" value="Pectin lyase-like"/>
    <property type="match status" value="1"/>
</dbReference>
<dbReference type="InterPro" id="IPR011050">
    <property type="entry name" value="Pectin_lyase_fold/virulence"/>
</dbReference>
<dbReference type="InterPro" id="IPR011047">
    <property type="entry name" value="Quinoprotein_ADH-like_sf"/>
</dbReference>
<accession>A0A1V1PDS0</accession>
<feature type="domain" description="Pyrrolo-quinoline quinone repeat" evidence="4">
    <location>
        <begin position="746"/>
        <end position="946"/>
    </location>
</feature>
<comment type="caution">
    <text evidence="5">The sequence shown here is derived from an EMBL/GenBank/DDBJ whole genome shotgun (WGS) entry which is preliminary data.</text>
</comment>
<dbReference type="InterPro" id="IPR002372">
    <property type="entry name" value="PQQ_rpt_dom"/>
</dbReference>
<dbReference type="InterPro" id="IPR032812">
    <property type="entry name" value="SbsA_Ig"/>
</dbReference>
<gene>
    <name evidence="5" type="ORF">OMM_01246</name>
</gene>
<evidence type="ECO:0000256" key="2">
    <source>
        <dbReference type="SAM" id="SignalP"/>
    </source>
</evidence>